<reference evidence="2 3" key="1">
    <citation type="submission" date="2016-08" db="EMBL/GenBank/DDBJ databases">
        <title>Complete genome sequence of Streptomyces agglomeratus strain 6-3-2, a novel anti-MRSA actinomycete isolated from Wuli of Tebit, China.</title>
        <authorList>
            <person name="Chen X."/>
        </authorList>
    </citation>
    <scope>NUCLEOTIDE SEQUENCE [LARGE SCALE GENOMIC DNA]</scope>
    <source>
        <strain evidence="2 3">6-3-2</strain>
    </source>
</reference>
<feature type="domain" description="Transglutaminase-like" evidence="1">
    <location>
        <begin position="38"/>
        <end position="147"/>
    </location>
</feature>
<protein>
    <submittedName>
        <fullName evidence="2">Transglutaminase-like superfamily protein</fullName>
    </submittedName>
</protein>
<dbReference type="EMBL" id="MEHJ01000001">
    <property type="protein sequence ID" value="OEJ25411.1"/>
    <property type="molecule type" value="Genomic_DNA"/>
</dbReference>
<dbReference type="STRING" id="285458.BGM19_22940"/>
<dbReference type="Pfam" id="PF01841">
    <property type="entry name" value="Transglut_core"/>
    <property type="match status" value="1"/>
</dbReference>
<comment type="caution">
    <text evidence="2">The sequence shown here is derived from an EMBL/GenBank/DDBJ whole genome shotgun (WGS) entry which is preliminary data.</text>
</comment>
<evidence type="ECO:0000313" key="2">
    <source>
        <dbReference type="EMBL" id="OEJ25411.1"/>
    </source>
</evidence>
<dbReference type="PANTHER" id="PTHR33490:SF3">
    <property type="entry name" value="CONSERVED INTEGRAL MEMBRANE PROTEIN"/>
    <property type="match status" value="1"/>
</dbReference>
<accession>A0A1E5P782</accession>
<name>A0A1E5P782_9ACTN</name>
<sequence>MTVVTEQSPDTFEYLLRPTYFLDHDAPEIQEFVDRWVTDRDAPAAKKAVELYYAVRDHVFYEVYDADLSREGLRASSIAVGGQGFCLHKSILYAAAVRAVGIPSRLVYGDVRNHLASDRLKQHIGGDVFFHGLTSVFLDGRWMKATPVFNKLLCRLYGMTPLEFDGTGDSLYHPFDGDEGDSSQAMQFLRMHGEFDDLPYDYVMTNMRAKHPKFVHGDGTVAGGSLAAEAS</sequence>
<dbReference type="PANTHER" id="PTHR33490">
    <property type="entry name" value="BLR5614 PROTEIN-RELATED"/>
    <property type="match status" value="1"/>
</dbReference>
<dbReference type="AlphaFoldDB" id="A0A1E5P782"/>
<gene>
    <name evidence="2" type="ORF">AS594_13870</name>
</gene>
<dbReference type="Gene3D" id="3.10.620.30">
    <property type="match status" value="1"/>
</dbReference>
<dbReference type="RefSeq" id="WP_069927341.1">
    <property type="nucleotide sequence ID" value="NZ_MEHI01000001.1"/>
</dbReference>
<dbReference type="OrthoDB" id="4697328at2"/>
<dbReference type="Proteomes" id="UP000095759">
    <property type="component" value="Unassembled WGS sequence"/>
</dbReference>
<dbReference type="SUPFAM" id="SSF54001">
    <property type="entry name" value="Cysteine proteinases"/>
    <property type="match status" value="1"/>
</dbReference>
<dbReference type="InterPro" id="IPR038765">
    <property type="entry name" value="Papain-like_cys_pep_sf"/>
</dbReference>
<evidence type="ECO:0000313" key="3">
    <source>
        <dbReference type="Proteomes" id="UP000095759"/>
    </source>
</evidence>
<proteinExistence type="predicted"/>
<dbReference type="InterPro" id="IPR002931">
    <property type="entry name" value="Transglutaminase-like"/>
</dbReference>
<evidence type="ECO:0000259" key="1">
    <source>
        <dbReference type="Pfam" id="PF01841"/>
    </source>
</evidence>
<organism evidence="2 3">
    <name type="scientific">Streptomyces agglomeratus</name>
    <dbReference type="NCBI Taxonomy" id="285458"/>
    <lineage>
        <taxon>Bacteria</taxon>
        <taxon>Bacillati</taxon>
        <taxon>Actinomycetota</taxon>
        <taxon>Actinomycetes</taxon>
        <taxon>Kitasatosporales</taxon>
        <taxon>Streptomycetaceae</taxon>
        <taxon>Streptomyces</taxon>
    </lineage>
</organism>
<keyword evidence="3" id="KW-1185">Reference proteome</keyword>